<dbReference type="GO" id="GO:0005509">
    <property type="term" value="F:calcium ion binding"/>
    <property type="evidence" value="ECO:0007669"/>
    <property type="project" value="UniProtKB-UniRule"/>
</dbReference>
<dbReference type="GO" id="GO:0007156">
    <property type="term" value="P:homophilic cell adhesion via plasma membrane adhesion molecules"/>
    <property type="evidence" value="ECO:0007669"/>
    <property type="project" value="InterPro"/>
</dbReference>
<evidence type="ECO:0000313" key="6">
    <source>
        <dbReference type="Proteomes" id="UP001186944"/>
    </source>
</evidence>
<dbReference type="Gene3D" id="2.60.40.60">
    <property type="entry name" value="Cadherins"/>
    <property type="match status" value="4"/>
</dbReference>
<dbReference type="PROSITE" id="PS50268">
    <property type="entry name" value="CADHERIN_2"/>
    <property type="match status" value="4"/>
</dbReference>
<feature type="domain" description="Cadherin" evidence="4">
    <location>
        <begin position="520"/>
        <end position="615"/>
    </location>
</feature>
<dbReference type="PRINTS" id="PR00205">
    <property type="entry name" value="CADHERIN"/>
</dbReference>
<dbReference type="SUPFAM" id="SSF49313">
    <property type="entry name" value="Cadherin-like"/>
    <property type="match status" value="5"/>
</dbReference>
<evidence type="ECO:0000259" key="4">
    <source>
        <dbReference type="PROSITE" id="PS50268"/>
    </source>
</evidence>
<dbReference type="InterPro" id="IPR002126">
    <property type="entry name" value="Cadherin-like_dom"/>
</dbReference>
<dbReference type="PANTHER" id="PTHR24026:SF126">
    <property type="entry name" value="PROTOCADHERIN FAT 4"/>
    <property type="match status" value="1"/>
</dbReference>
<name>A0AA89C2L4_PINIB</name>
<dbReference type="PANTHER" id="PTHR24026">
    <property type="entry name" value="FAT ATYPICAL CADHERIN-RELATED"/>
    <property type="match status" value="1"/>
</dbReference>
<evidence type="ECO:0000256" key="1">
    <source>
        <dbReference type="ARBA" id="ARBA00022692"/>
    </source>
</evidence>
<keyword evidence="2" id="KW-0472">Membrane</keyword>
<dbReference type="Proteomes" id="UP001186944">
    <property type="component" value="Unassembled WGS sequence"/>
</dbReference>
<dbReference type="CDD" id="cd11304">
    <property type="entry name" value="Cadherin_repeat"/>
    <property type="match status" value="2"/>
</dbReference>
<evidence type="ECO:0000256" key="2">
    <source>
        <dbReference type="ARBA" id="ARBA00022989"/>
    </source>
</evidence>
<keyword evidence="1" id="KW-0812">Transmembrane</keyword>
<feature type="domain" description="Cadherin" evidence="4">
    <location>
        <begin position="29"/>
        <end position="136"/>
    </location>
</feature>
<feature type="domain" description="Cadherin" evidence="4">
    <location>
        <begin position="132"/>
        <end position="232"/>
    </location>
</feature>
<evidence type="ECO:0000256" key="3">
    <source>
        <dbReference type="PROSITE-ProRule" id="PRU00043"/>
    </source>
</evidence>
<protein>
    <recommendedName>
        <fullName evidence="4">Cadherin domain-containing protein</fullName>
    </recommendedName>
</protein>
<evidence type="ECO:0000313" key="5">
    <source>
        <dbReference type="EMBL" id="KAK3096991.1"/>
    </source>
</evidence>
<accession>A0AA89C2L4</accession>
<dbReference type="AlphaFoldDB" id="A0AA89C2L4"/>
<reference evidence="5" key="1">
    <citation type="submission" date="2019-08" db="EMBL/GenBank/DDBJ databases">
        <title>The improved chromosome-level genome for the pearl oyster Pinctada fucata martensii using PacBio sequencing and Hi-C.</title>
        <authorList>
            <person name="Zheng Z."/>
        </authorList>
    </citation>
    <scope>NUCLEOTIDE SEQUENCE</scope>
    <source>
        <strain evidence="5">ZZ-2019</strain>
        <tissue evidence="5">Adductor muscle</tissue>
    </source>
</reference>
<keyword evidence="3" id="KW-0106">Calcium</keyword>
<proteinExistence type="predicted"/>
<comment type="caution">
    <text evidence="5">The sequence shown here is derived from an EMBL/GenBank/DDBJ whole genome shotgun (WGS) entry which is preliminary data.</text>
</comment>
<organism evidence="5 6">
    <name type="scientific">Pinctada imbricata</name>
    <name type="common">Atlantic pearl-oyster</name>
    <name type="synonym">Pinctada martensii</name>
    <dbReference type="NCBI Taxonomy" id="66713"/>
    <lineage>
        <taxon>Eukaryota</taxon>
        <taxon>Metazoa</taxon>
        <taxon>Spiralia</taxon>
        <taxon>Lophotrochozoa</taxon>
        <taxon>Mollusca</taxon>
        <taxon>Bivalvia</taxon>
        <taxon>Autobranchia</taxon>
        <taxon>Pteriomorphia</taxon>
        <taxon>Pterioida</taxon>
        <taxon>Pterioidea</taxon>
        <taxon>Pteriidae</taxon>
        <taxon>Pinctada</taxon>
    </lineage>
</organism>
<sequence length="617" mass="67747">VNDSSGLTDSANVVVTVHDVNEPPICEHAQSTYVITVNATLKSGQIIGKLSCYDTDFERIFRDFQFIFKNNTSYDVTDLFLVNDQGEISLKQDMPTTAGTYDFTIYAEDSGGLSTKNDISVIVNRNFPPVCQSPLFAVALSEKTPNRACSVIPTDCVDPLGGTLHYIATGNNGTQVFEIEDKDNGSLIVCNRINLDGRYGKWLLDVIVNNTYAVTTIILAVNVDDVNDPPRFTIGIHNFSISEKASTNTLAGRLSAVDPDSEKNGIFNYTLGKKINFISGYKVLDKGGLSDETTVRIDVADANDPPVCDKNIIQIYINLTTPIGTTLAEIACIDWDVEDRFKEIDYSFIDIGNIFGIQPDGTIYVQRSIPRTRDDYSFRVTVRDKWMKQNNITAGQVSIDVFVNVERNTPPVCSETSVTGDFRETDPVETCIGKEVVCTDPTGGAISLSSPTGDGVSFMKIKERAVTQFSSIPFNLCVKSSIKDQIGQFQVFVRAYTDLGSTSVIFTFSIFDVNEPPVFVNAPNQLSIAENVATGTSLYKVIVNDPDIDSSFNDFNITATLQGDAKDTNIQFIVNTFYKVNALNSTSKDEYRYRVVATDNGGLSTESSITFNVTDSQ</sequence>
<feature type="non-terminal residue" evidence="5">
    <location>
        <position position="1"/>
    </location>
</feature>
<feature type="domain" description="Cadherin" evidence="4">
    <location>
        <begin position="309"/>
        <end position="413"/>
    </location>
</feature>
<keyword evidence="6" id="KW-1185">Reference proteome</keyword>
<dbReference type="GO" id="GO:0005886">
    <property type="term" value="C:plasma membrane"/>
    <property type="evidence" value="ECO:0007669"/>
    <property type="project" value="UniProtKB-SubCell"/>
</dbReference>
<keyword evidence="2" id="KW-1133">Transmembrane helix</keyword>
<dbReference type="InterPro" id="IPR015919">
    <property type="entry name" value="Cadherin-like_sf"/>
</dbReference>
<gene>
    <name evidence="5" type="ORF">FSP39_005469</name>
</gene>
<dbReference type="EMBL" id="VSWD01000007">
    <property type="protein sequence ID" value="KAK3096991.1"/>
    <property type="molecule type" value="Genomic_DNA"/>
</dbReference>